<dbReference type="InterPro" id="IPR036055">
    <property type="entry name" value="LDL_receptor-like_sf"/>
</dbReference>
<feature type="chain" id="PRO_5017197536" evidence="3">
    <location>
        <begin position="22"/>
        <end position="73"/>
    </location>
</feature>
<dbReference type="Ensembl" id="ENSPMGT00000004937.1">
    <property type="protein sequence ID" value="ENSPMGP00000004649.1"/>
    <property type="gene ID" value="ENSPMGG00000003949.1"/>
</dbReference>
<dbReference type="STRING" id="409849.ENSPMGP00000004649"/>
<name>A0A3B3ZJH4_9GOBI</name>
<dbReference type="Proteomes" id="UP000261520">
    <property type="component" value="Unplaced"/>
</dbReference>
<reference evidence="4" key="2">
    <citation type="submission" date="2025-09" db="UniProtKB">
        <authorList>
            <consortium name="Ensembl"/>
        </authorList>
    </citation>
    <scope>IDENTIFICATION</scope>
</reference>
<accession>A0A3B3ZJH4</accession>
<dbReference type="PROSITE" id="PS50068">
    <property type="entry name" value="LDLRA_2"/>
    <property type="match status" value="1"/>
</dbReference>
<dbReference type="InterPro" id="IPR023415">
    <property type="entry name" value="LDLR_class-A_CS"/>
</dbReference>
<evidence type="ECO:0000313" key="4">
    <source>
        <dbReference type="Ensembl" id="ENSPMGP00000004649.1"/>
    </source>
</evidence>
<feature type="disulfide bond" evidence="2">
    <location>
        <begin position="26"/>
        <end position="38"/>
    </location>
</feature>
<keyword evidence="5" id="KW-1185">Reference proteome</keyword>
<organism evidence="4 5">
    <name type="scientific">Periophthalmus magnuspinnatus</name>
    <dbReference type="NCBI Taxonomy" id="409849"/>
    <lineage>
        <taxon>Eukaryota</taxon>
        <taxon>Metazoa</taxon>
        <taxon>Chordata</taxon>
        <taxon>Craniata</taxon>
        <taxon>Vertebrata</taxon>
        <taxon>Euteleostomi</taxon>
        <taxon>Actinopterygii</taxon>
        <taxon>Neopterygii</taxon>
        <taxon>Teleostei</taxon>
        <taxon>Neoteleostei</taxon>
        <taxon>Acanthomorphata</taxon>
        <taxon>Gobiaria</taxon>
        <taxon>Gobiiformes</taxon>
        <taxon>Gobioidei</taxon>
        <taxon>Gobiidae</taxon>
        <taxon>Oxudercinae</taxon>
        <taxon>Periophthalmus</taxon>
    </lineage>
</organism>
<evidence type="ECO:0000256" key="1">
    <source>
        <dbReference type="ARBA" id="ARBA00023157"/>
    </source>
</evidence>
<dbReference type="AlphaFoldDB" id="A0A3B3ZJH4"/>
<feature type="disulfide bond" evidence="2">
    <location>
        <begin position="33"/>
        <end position="51"/>
    </location>
</feature>
<evidence type="ECO:0000256" key="2">
    <source>
        <dbReference type="PROSITE-ProRule" id="PRU00124"/>
    </source>
</evidence>
<dbReference type="Pfam" id="PF00057">
    <property type="entry name" value="Ldl_recept_a"/>
    <property type="match status" value="1"/>
</dbReference>
<dbReference type="InterPro" id="IPR002172">
    <property type="entry name" value="LDrepeatLR_classA_rpt"/>
</dbReference>
<protein>
    <submittedName>
        <fullName evidence="4">Uncharacterized protein</fullName>
    </submittedName>
</protein>
<dbReference type="Gene3D" id="4.10.400.10">
    <property type="entry name" value="Low-density Lipoprotein Receptor"/>
    <property type="match status" value="1"/>
</dbReference>
<dbReference type="FunFam" id="4.10.400.10:FF:000053">
    <property type="entry name" value="Very low density lipoprotein receptor"/>
    <property type="match status" value="1"/>
</dbReference>
<feature type="signal peptide" evidence="3">
    <location>
        <begin position="1"/>
        <end position="21"/>
    </location>
</feature>
<dbReference type="CDD" id="cd00112">
    <property type="entry name" value="LDLa"/>
    <property type="match status" value="1"/>
</dbReference>
<dbReference type="SUPFAM" id="SSF57424">
    <property type="entry name" value="LDL receptor-like module"/>
    <property type="match status" value="1"/>
</dbReference>
<keyword evidence="1 2" id="KW-1015">Disulfide bond</keyword>
<reference evidence="4" key="1">
    <citation type="submission" date="2025-08" db="UniProtKB">
        <authorList>
            <consortium name="Ensembl"/>
        </authorList>
    </citation>
    <scope>IDENTIFICATION</scope>
</reference>
<dbReference type="SMART" id="SM00192">
    <property type="entry name" value="LDLa"/>
    <property type="match status" value="1"/>
</dbReference>
<proteinExistence type="predicted"/>
<dbReference type="PROSITE" id="PS01209">
    <property type="entry name" value="LDLRA_1"/>
    <property type="match status" value="1"/>
</dbReference>
<keyword evidence="3" id="KW-0732">Signal</keyword>
<sequence>LSAWPCAILLVPNMSLLCVYAVHKTCADSDFVCQSGGCVPVRWQCDGEPDCEDGSDEAMDICRKCPLVHLNPL</sequence>
<evidence type="ECO:0000256" key="3">
    <source>
        <dbReference type="SAM" id="SignalP"/>
    </source>
</evidence>
<evidence type="ECO:0000313" key="5">
    <source>
        <dbReference type="Proteomes" id="UP000261520"/>
    </source>
</evidence>
<comment type="caution">
    <text evidence="2">Lacks conserved residue(s) required for the propagation of feature annotation.</text>
</comment>